<name>A0A0A8ZSD1_ARUDO</name>
<dbReference type="EMBL" id="GBRH01258245">
    <property type="protein sequence ID" value="JAD39650.1"/>
    <property type="molecule type" value="Transcribed_RNA"/>
</dbReference>
<evidence type="ECO:0000313" key="1">
    <source>
        <dbReference type="EMBL" id="JAD39650.1"/>
    </source>
</evidence>
<reference evidence="1" key="1">
    <citation type="submission" date="2014-09" db="EMBL/GenBank/DDBJ databases">
        <authorList>
            <person name="Magalhaes I.L.F."/>
            <person name="Oliveira U."/>
            <person name="Santos F.R."/>
            <person name="Vidigal T.H.D.A."/>
            <person name="Brescovit A.D."/>
            <person name="Santos A.J."/>
        </authorList>
    </citation>
    <scope>NUCLEOTIDE SEQUENCE</scope>
    <source>
        <tissue evidence="1">Shoot tissue taken approximately 20 cm above the soil surface</tissue>
    </source>
</reference>
<organism evidence="1">
    <name type="scientific">Arundo donax</name>
    <name type="common">Giant reed</name>
    <name type="synonym">Donax arundinaceus</name>
    <dbReference type="NCBI Taxonomy" id="35708"/>
    <lineage>
        <taxon>Eukaryota</taxon>
        <taxon>Viridiplantae</taxon>
        <taxon>Streptophyta</taxon>
        <taxon>Embryophyta</taxon>
        <taxon>Tracheophyta</taxon>
        <taxon>Spermatophyta</taxon>
        <taxon>Magnoliopsida</taxon>
        <taxon>Liliopsida</taxon>
        <taxon>Poales</taxon>
        <taxon>Poaceae</taxon>
        <taxon>PACMAD clade</taxon>
        <taxon>Arundinoideae</taxon>
        <taxon>Arundineae</taxon>
        <taxon>Arundo</taxon>
    </lineage>
</organism>
<sequence length="17" mass="1987">MSFCGILHWPVRQWVAG</sequence>
<reference evidence="1" key="2">
    <citation type="journal article" date="2015" name="Data Brief">
        <title>Shoot transcriptome of the giant reed, Arundo donax.</title>
        <authorList>
            <person name="Barrero R.A."/>
            <person name="Guerrero F.D."/>
            <person name="Moolhuijzen P."/>
            <person name="Goolsby J.A."/>
            <person name="Tidwell J."/>
            <person name="Bellgard S.E."/>
            <person name="Bellgard M.I."/>
        </authorList>
    </citation>
    <scope>NUCLEOTIDE SEQUENCE</scope>
    <source>
        <tissue evidence="1">Shoot tissue taken approximately 20 cm above the soil surface</tissue>
    </source>
</reference>
<protein>
    <submittedName>
        <fullName evidence="1">Uncharacterized protein</fullName>
    </submittedName>
</protein>
<dbReference type="AlphaFoldDB" id="A0A0A8ZSD1"/>
<accession>A0A0A8ZSD1</accession>
<proteinExistence type="predicted"/>